<proteinExistence type="predicted"/>
<name>A0A6M8HUN1_9PROT</name>
<evidence type="ECO:0008006" key="4">
    <source>
        <dbReference type="Google" id="ProtNLM"/>
    </source>
</evidence>
<evidence type="ECO:0000256" key="1">
    <source>
        <dbReference type="SAM" id="SignalP"/>
    </source>
</evidence>
<dbReference type="KEGG" id="lck:HN018_19685"/>
<gene>
    <name evidence="2" type="ORF">HN018_19685</name>
</gene>
<evidence type="ECO:0000313" key="2">
    <source>
        <dbReference type="EMBL" id="QKE91956.1"/>
    </source>
</evidence>
<accession>A0A6M8HUN1</accession>
<dbReference type="EMBL" id="CP053708">
    <property type="protein sequence ID" value="QKE91956.1"/>
    <property type="molecule type" value="Genomic_DNA"/>
</dbReference>
<evidence type="ECO:0000313" key="3">
    <source>
        <dbReference type="Proteomes" id="UP000500767"/>
    </source>
</evidence>
<protein>
    <recommendedName>
        <fullName evidence="4">Lipoprotein</fullName>
    </recommendedName>
</protein>
<sequence length="102" mass="11071">MQVFLSCVLLVFCLAGCGFSSGVMAVAPDTYAMTEERAPVLGGGREANRLVLAEADRFCRQQGRASAILDLRPDGDPFTPYYPTAFDVTFRCVNEAQAKGDR</sequence>
<reference evidence="2 3" key="1">
    <citation type="journal article" date="2014" name="World J. Microbiol. Biotechnol.">
        <title>Biodiversity and physiological characteristics of Antarctic and Arctic lichens-associated bacteria.</title>
        <authorList>
            <person name="Lee Y.M."/>
            <person name="Kim E.H."/>
            <person name="Lee H.K."/>
            <person name="Hong S.G."/>
        </authorList>
    </citation>
    <scope>NUCLEOTIDE SEQUENCE [LARGE SCALE GENOMIC DNA]</scope>
    <source>
        <strain evidence="2 3">PAMC 26569</strain>
    </source>
</reference>
<feature type="chain" id="PRO_5026974239" description="Lipoprotein" evidence="1">
    <location>
        <begin position="26"/>
        <end position="102"/>
    </location>
</feature>
<keyword evidence="1" id="KW-0732">Signal</keyword>
<organism evidence="2 3">
    <name type="scientific">Lichenicola cladoniae</name>
    <dbReference type="NCBI Taxonomy" id="1484109"/>
    <lineage>
        <taxon>Bacteria</taxon>
        <taxon>Pseudomonadati</taxon>
        <taxon>Pseudomonadota</taxon>
        <taxon>Alphaproteobacteria</taxon>
        <taxon>Acetobacterales</taxon>
        <taxon>Acetobacteraceae</taxon>
        <taxon>Lichenicola</taxon>
    </lineage>
</organism>
<dbReference type="AlphaFoldDB" id="A0A6M8HUN1"/>
<dbReference type="Proteomes" id="UP000500767">
    <property type="component" value="Chromosome"/>
</dbReference>
<feature type="signal peptide" evidence="1">
    <location>
        <begin position="1"/>
        <end position="25"/>
    </location>
</feature>
<keyword evidence="3" id="KW-1185">Reference proteome</keyword>
<dbReference type="RefSeq" id="WP_171833638.1">
    <property type="nucleotide sequence ID" value="NZ_CP053708.1"/>
</dbReference>